<dbReference type="KEGG" id="asau:88174654"/>
<feature type="coiled-coil region" evidence="1">
    <location>
        <begin position="135"/>
        <end position="162"/>
    </location>
</feature>
<proteinExistence type="predicted"/>
<evidence type="ECO:0000256" key="1">
    <source>
        <dbReference type="SAM" id="Coils"/>
    </source>
</evidence>
<dbReference type="Proteomes" id="UP001338582">
    <property type="component" value="Chromosome 4"/>
</dbReference>
<accession>A0AAX4HD89</accession>
<dbReference type="AlphaFoldDB" id="A0AAX4HD89"/>
<evidence type="ECO:0000313" key="3">
    <source>
        <dbReference type="Proteomes" id="UP001338582"/>
    </source>
</evidence>
<organism evidence="2 3">
    <name type="scientific">Australozyma saopauloensis</name>
    <dbReference type="NCBI Taxonomy" id="291208"/>
    <lineage>
        <taxon>Eukaryota</taxon>
        <taxon>Fungi</taxon>
        <taxon>Dikarya</taxon>
        <taxon>Ascomycota</taxon>
        <taxon>Saccharomycotina</taxon>
        <taxon>Pichiomycetes</taxon>
        <taxon>Metschnikowiaceae</taxon>
        <taxon>Australozyma</taxon>
    </lineage>
</organism>
<protein>
    <submittedName>
        <fullName evidence="2">Uncharacterized protein</fullName>
    </submittedName>
</protein>
<gene>
    <name evidence="2" type="ORF">PUMCH_003591</name>
</gene>
<evidence type="ECO:0000313" key="2">
    <source>
        <dbReference type="EMBL" id="WPK26242.1"/>
    </source>
</evidence>
<keyword evidence="3" id="KW-1185">Reference proteome</keyword>
<keyword evidence="1" id="KW-0175">Coiled coil</keyword>
<dbReference type="RefSeq" id="XP_062878623.1">
    <property type="nucleotide sequence ID" value="XM_063022553.1"/>
</dbReference>
<sequence length="199" mass="22150">MNSGGDIWCIESDTIFHLVVRARPAVPYSESTKIGCILPRSEKNACMDGNRILADFFSGSAVADLFKEDVFLAQNAEELTSLQACQPIYKALDKQRDGIIRQVSENVAGHVFHPKPPAELAESRLVDVAKVIEAMNARMARNEKLRSEMDRAIDEKMQLLAVFAEDLRRGQFDIGVGGSDTEHFEEALAKSHQCVKKEQ</sequence>
<dbReference type="EMBL" id="CP138897">
    <property type="protein sequence ID" value="WPK26242.1"/>
    <property type="molecule type" value="Genomic_DNA"/>
</dbReference>
<dbReference type="GeneID" id="88174654"/>
<reference evidence="2 3" key="1">
    <citation type="submission" date="2023-10" db="EMBL/GenBank/DDBJ databases">
        <title>Draft Genome Sequence of Candida saopaulonensis from a very Premature Infant with Sepsis.</title>
        <authorList>
            <person name="Ning Y."/>
            <person name="Dai R."/>
            <person name="Xiao M."/>
            <person name="Xu Y."/>
            <person name="Yan Q."/>
            <person name="Zhang L."/>
        </authorList>
    </citation>
    <scope>NUCLEOTIDE SEQUENCE [LARGE SCALE GENOMIC DNA]</scope>
    <source>
        <strain evidence="2 3">19XY460</strain>
    </source>
</reference>
<name>A0AAX4HD89_9ASCO</name>